<keyword evidence="12" id="KW-1185">Reference proteome</keyword>
<keyword evidence="6" id="KW-0239">DNA-directed DNA polymerase</keyword>
<dbReference type="SUPFAM" id="SSF48019">
    <property type="entry name" value="post-AAA+ oligomerization domain-like"/>
    <property type="match status" value="1"/>
</dbReference>
<name>A0A3P3W3J0_9FLAO</name>
<dbReference type="EMBL" id="RQVQ01000030">
    <property type="protein sequence ID" value="RRJ89314.1"/>
    <property type="molecule type" value="Genomic_DNA"/>
</dbReference>
<dbReference type="InterPro" id="IPR027417">
    <property type="entry name" value="P-loop_NTPase"/>
</dbReference>
<reference evidence="11 12" key="1">
    <citation type="submission" date="2018-11" db="EMBL/GenBank/DDBJ databases">
        <title>Flavobacterium sp. nov., YIM 102701-2 draft genome.</title>
        <authorList>
            <person name="Li G."/>
            <person name="Jiang Y."/>
        </authorList>
    </citation>
    <scope>NUCLEOTIDE SEQUENCE [LARGE SCALE GENOMIC DNA]</scope>
    <source>
        <strain evidence="11 12">YIM 102701-2</strain>
    </source>
</reference>
<keyword evidence="3 11" id="KW-0808">Transferase</keyword>
<evidence type="ECO:0000259" key="10">
    <source>
        <dbReference type="Pfam" id="PF21694"/>
    </source>
</evidence>
<dbReference type="Pfam" id="PF06144">
    <property type="entry name" value="DNA_pol3_delta"/>
    <property type="match status" value="1"/>
</dbReference>
<evidence type="ECO:0000256" key="4">
    <source>
        <dbReference type="ARBA" id="ARBA00022695"/>
    </source>
</evidence>
<dbReference type="AlphaFoldDB" id="A0A3P3W3J0"/>
<feature type="domain" description="DNA polymerase III delta N-terminal" evidence="9">
    <location>
        <begin position="20"/>
        <end position="135"/>
    </location>
</feature>
<evidence type="ECO:0000256" key="2">
    <source>
        <dbReference type="ARBA" id="ARBA00017703"/>
    </source>
</evidence>
<dbReference type="RefSeq" id="WP_125019668.1">
    <property type="nucleotide sequence ID" value="NZ_RQVQ01000030.1"/>
</dbReference>
<evidence type="ECO:0000259" key="9">
    <source>
        <dbReference type="Pfam" id="PF06144"/>
    </source>
</evidence>
<dbReference type="InterPro" id="IPR008921">
    <property type="entry name" value="DNA_pol3_clamp-load_cplx_C"/>
</dbReference>
<dbReference type="Gene3D" id="3.40.50.300">
    <property type="entry name" value="P-loop containing nucleotide triphosphate hydrolases"/>
    <property type="match status" value="1"/>
</dbReference>
<keyword evidence="5" id="KW-0235">DNA replication</keyword>
<evidence type="ECO:0000256" key="1">
    <source>
        <dbReference type="ARBA" id="ARBA00012417"/>
    </source>
</evidence>
<dbReference type="Pfam" id="PF21694">
    <property type="entry name" value="DNA_pol3_delta_C"/>
    <property type="match status" value="1"/>
</dbReference>
<feature type="domain" description="DNA polymerase III delta subunit-like C-terminal" evidence="10">
    <location>
        <begin position="211"/>
        <end position="320"/>
    </location>
</feature>
<dbReference type="GO" id="GO:0009360">
    <property type="term" value="C:DNA polymerase III complex"/>
    <property type="evidence" value="ECO:0007669"/>
    <property type="project" value="InterPro"/>
</dbReference>
<dbReference type="Gene3D" id="1.10.8.60">
    <property type="match status" value="1"/>
</dbReference>
<evidence type="ECO:0000313" key="12">
    <source>
        <dbReference type="Proteomes" id="UP000275719"/>
    </source>
</evidence>
<evidence type="ECO:0000256" key="3">
    <source>
        <dbReference type="ARBA" id="ARBA00022679"/>
    </source>
</evidence>
<comment type="similarity">
    <text evidence="7">Belongs to the DNA polymerase HolA subunit family.</text>
</comment>
<dbReference type="OrthoDB" id="1172326at2"/>
<dbReference type="InterPro" id="IPR010372">
    <property type="entry name" value="DNA_pol3_delta_N"/>
</dbReference>
<dbReference type="PANTHER" id="PTHR34388">
    <property type="entry name" value="DNA POLYMERASE III SUBUNIT DELTA"/>
    <property type="match status" value="1"/>
</dbReference>
<accession>A0A3P3W3J0</accession>
<dbReference type="NCBIfam" id="TIGR01128">
    <property type="entry name" value="holA"/>
    <property type="match status" value="1"/>
</dbReference>
<dbReference type="EC" id="2.7.7.7" evidence="1"/>
<proteinExistence type="inferred from homology"/>
<dbReference type="InterPro" id="IPR005790">
    <property type="entry name" value="DNA_polIII_delta"/>
</dbReference>
<dbReference type="Proteomes" id="UP000275719">
    <property type="component" value="Unassembled WGS sequence"/>
</dbReference>
<evidence type="ECO:0000313" key="11">
    <source>
        <dbReference type="EMBL" id="RRJ89314.1"/>
    </source>
</evidence>
<evidence type="ECO:0000256" key="7">
    <source>
        <dbReference type="ARBA" id="ARBA00034754"/>
    </source>
</evidence>
<evidence type="ECO:0000256" key="6">
    <source>
        <dbReference type="ARBA" id="ARBA00022932"/>
    </source>
</evidence>
<dbReference type="PANTHER" id="PTHR34388:SF1">
    <property type="entry name" value="DNA POLYMERASE III SUBUNIT DELTA"/>
    <property type="match status" value="1"/>
</dbReference>
<protein>
    <recommendedName>
        <fullName evidence="2">DNA polymerase III subunit delta</fullName>
        <ecNumber evidence="1">2.7.7.7</ecNumber>
    </recommendedName>
</protein>
<comment type="catalytic activity">
    <reaction evidence="8">
        <text>DNA(n) + a 2'-deoxyribonucleoside 5'-triphosphate = DNA(n+1) + diphosphate</text>
        <dbReference type="Rhea" id="RHEA:22508"/>
        <dbReference type="Rhea" id="RHEA-COMP:17339"/>
        <dbReference type="Rhea" id="RHEA-COMP:17340"/>
        <dbReference type="ChEBI" id="CHEBI:33019"/>
        <dbReference type="ChEBI" id="CHEBI:61560"/>
        <dbReference type="ChEBI" id="CHEBI:173112"/>
        <dbReference type="EC" id="2.7.7.7"/>
    </reaction>
</comment>
<dbReference type="InterPro" id="IPR048466">
    <property type="entry name" value="DNA_pol3_delta-like_C"/>
</dbReference>
<dbReference type="Gene3D" id="1.20.272.10">
    <property type="match status" value="1"/>
</dbReference>
<dbReference type="GO" id="GO:0006261">
    <property type="term" value="P:DNA-templated DNA replication"/>
    <property type="evidence" value="ECO:0007669"/>
    <property type="project" value="TreeGrafter"/>
</dbReference>
<organism evidence="11 12">
    <name type="scientific">Paenimyroides tangerinum</name>
    <dbReference type="NCBI Taxonomy" id="2488728"/>
    <lineage>
        <taxon>Bacteria</taxon>
        <taxon>Pseudomonadati</taxon>
        <taxon>Bacteroidota</taxon>
        <taxon>Flavobacteriia</taxon>
        <taxon>Flavobacteriales</taxon>
        <taxon>Flavobacteriaceae</taxon>
        <taxon>Paenimyroides</taxon>
    </lineage>
</organism>
<evidence type="ECO:0000256" key="5">
    <source>
        <dbReference type="ARBA" id="ARBA00022705"/>
    </source>
</evidence>
<dbReference type="SUPFAM" id="SSF52540">
    <property type="entry name" value="P-loop containing nucleoside triphosphate hydrolases"/>
    <property type="match status" value="1"/>
</dbReference>
<dbReference type="GO" id="GO:0003887">
    <property type="term" value="F:DNA-directed DNA polymerase activity"/>
    <property type="evidence" value="ECO:0007669"/>
    <property type="project" value="UniProtKB-KW"/>
</dbReference>
<gene>
    <name evidence="11" type="primary">holA</name>
    <name evidence="11" type="ORF">EG240_12190</name>
</gene>
<keyword evidence="4 11" id="KW-0548">Nucleotidyltransferase</keyword>
<sequence length="338" mass="39361">MEEVKKIISDIKKKELKPVYFLMGDEPYYIDRISEYIANNVLNEDEKSFNQMVLYGKDVSINEIISNARRFPLMADYQVIIVKESQDLARTIEQFDSYFSNIQTTTILVFCFKYKTLDKRKKVYKNIEKHGVIYESKKLKDYQIEGWLKKILATKKYTIDPKATSMLVEFLGTDLNRIANEIDKLTIILPEGTMISPDHIEENIGISKEFNNFEFIKAIAEKNTYKAYQIAKYFADNTKNNPLVVTTSLIYNFFSKLLQYHGITYKNNNVNPKDIARDMKVSEYFLKDYTIGSKNYSMKKCSENVNLLRDMDVKSKGVGANALSHHDLLIELLGKFFN</sequence>
<evidence type="ECO:0000256" key="8">
    <source>
        <dbReference type="ARBA" id="ARBA00049244"/>
    </source>
</evidence>
<dbReference type="GO" id="GO:0003677">
    <property type="term" value="F:DNA binding"/>
    <property type="evidence" value="ECO:0007669"/>
    <property type="project" value="InterPro"/>
</dbReference>
<comment type="caution">
    <text evidence="11">The sequence shown here is derived from an EMBL/GenBank/DDBJ whole genome shotgun (WGS) entry which is preliminary data.</text>
</comment>